<evidence type="ECO:0000313" key="2">
    <source>
        <dbReference type="Proteomes" id="UP000593574"/>
    </source>
</evidence>
<dbReference type="AlphaFoldDB" id="A0A7J9B235"/>
<sequence>MESGGHISLGCIVGEDNDSEVVADEYGDDFAASDGVDNVAYEYV</sequence>
<organism evidence="1 2">
    <name type="scientific">Gossypium laxum</name>
    <dbReference type="NCBI Taxonomy" id="34288"/>
    <lineage>
        <taxon>Eukaryota</taxon>
        <taxon>Viridiplantae</taxon>
        <taxon>Streptophyta</taxon>
        <taxon>Embryophyta</taxon>
        <taxon>Tracheophyta</taxon>
        <taxon>Spermatophyta</taxon>
        <taxon>Magnoliopsida</taxon>
        <taxon>eudicotyledons</taxon>
        <taxon>Gunneridae</taxon>
        <taxon>Pentapetalae</taxon>
        <taxon>rosids</taxon>
        <taxon>malvids</taxon>
        <taxon>Malvales</taxon>
        <taxon>Malvaceae</taxon>
        <taxon>Malvoideae</taxon>
        <taxon>Gossypium</taxon>
    </lineage>
</organism>
<gene>
    <name evidence="1" type="ORF">Golax_025406</name>
</gene>
<dbReference type="EMBL" id="JABEZV010444644">
    <property type="protein sequence ID" value="MBA0730378.1"/>
    <property type="molecule type" value="Genomic_DNA"/>
</dbReference>
<protein>
    <submittedName>
        <fullName evidence="1">Uncharacterized protein</fullName>
    </submittedName>
</protein>
<name>A0A7J9B235_9ROSI</name>
<accession>A0A7J9B235</accession>
<reference evidence="1 2" key="1">
    <citation type="journal article" date="2019" name="Genome Biol. Evol.">
        <title>Insights into the evolution of the New World diploid cottons (Gossypium, subgenus Houzingenia) based on genome sequencing.</title>
        <authorList>
            <person name="Grover C.E."/>
            <person name="Arick M.A. 2nd"/>
            <person name="Thrash A."/>
            <person name="Conover J.L."/>
            <person name="Sanders W.S."/>
            <person name="Peterson D.G."/>
            <person name="Frelichowski J.E."/>
            <person name="Scheffler J.A."/>
            <person name="Scheffler B.E."/>
            <person name="Wendel J.F."/>
        </authorList>
    </citation>
    <scope>NUCLEOTIDE SEQUENCE [LARGE SCALE GENOMIC DNA]</scope>
    <source>
        <strain evidence="1">4</strain>
        <tissue evidence="1">Leaf</tissue>
    </source>
</reference>
<comment type="caution">
    <text evidence="1">The sequence shown here is derived from an EMBL/GenBank/DDBJ whole genome shotgun (WGS) entry which is preliminary data.</text>
</comment>
<keyword evidence="2" id="KW-1185">Reference proteome</keyword>
<proteinExistence type="predicted"/>
<feature type="non-terminal residue" evidence="1">
    <location>
        <position position="44"/>
    </location>
</feature>
<dbReference type="Proteomes" id="UP000593574">
    <property type="component" value="Unassembled WGS sequence"/>
</dbReference>
<evidence type="ECO:0000313" key="1">
    <source>
        <dbReference type="EMBL" id="MBA0730378.1"/>
    </source>
</evidence>